<feature type="repeat" description="PPR" evidence="2">
    <location>
        <begin position="123"/>
        <end position="157"/>
    </location>
</feature>
<dbReference type="PROSITE" id="PS51375">
    <property type="entry name" value="PPR"/>
    <property type="match status" value="4"/>
</dbReference>
<name>A0A7I8JWZ5_SPIIN</name>
<dbReference type="Pfam" id="PF13041">
    <property type="entry name" value="PPR_2"/>
    <property type="match status" value="3"/>
</dbReference>
<organism evidence="4 5">
    <name type="scientific">Spirodela intermedia</name>
    <name type="common">Intermediate duckweed</name>
    <dbReference type="NCBI Taxonomy" id="51605"/>
    <lineage>
        <taxon>Eukaryota</taxon>
        <taxon>Viridiplantae</taxon>
        <taxon>Streptophyta</taxon>
        <taxon>Embryophyta</taxon>
        <taxon>Tracheophyta</taxon>
        <taxon>Spermatophyta</taxon>
        <taxon>Magnoliopsida</taxon>
        <taxon>Liliopsida</taxon>
        <taxon>Araceae</taxon>
        <taxon>Lemnoideae</taxon>
        <taxon>Spirodela</taxon>
    </lineage>
</organism>
<dbReference type="Pfam" id="PF01535">
    <property type="entry name" value="PPR"/>
    <property type="match status" value="3"/>
</dbReference>
<dbReference type="GO" id="GO:0008270">
    <property type="term" value="F:zinc ion binding"/>
    <property type="evidence" value="ECO:0007669"/>
    <property type="project" value="InterPro"/>
</dbReference>
<proteinExistence type="predicted"/>
<feature type="domain" description="DYW" evidence="3">
    <location>
        <begin position="655"/>
        <end position="746"/>
    </location>
</feature>
<dbReference type="PANTHER" id="PTHR47926">
    <property type="entry name" value="PENTATRICOPEPTIDE REPEAT-CONTAINING PROTEIN"/>
    <property type="match status" value="1"/>
</dbReference>
<reference evidence="4" key="1">
    <citation type="submission" date="2020-02" db="EMBL/GenBank/DDBJ databases">
        <authorList>
            <person name="Scholz U."/>
            <person name="Mascher M."/>
            <person name="Fiebig A."/>
        </authorList>
    </citation>
    <scope>NUCLEOTIDE SEQUENCE</scope>
</reference>
<gene>
    <name evidence="4" type="ORF">SI8410_01000044</name>
</gene>
<dbReference type="Pfam" id="PF14432">
    <property type="entry name" value="DYW_deaminase"/>
    <property type="match status" value="1"/>
</dbReference>
<dbReference type="OrthoDB" id="744580at2759"/>
<evidence type="ECO:0000313" key="4">
    <source>
        <dbReference type="EMBL" id="CAA7387643.1"/>
    </source>
</evidence>
<keyword evidence="1" id="KW-0677">Repeat</keyword>
<dbReference type="EMBL" id="LR746264">
    <property type="protein sequence ID" value="CAA7387643.1"/>
    <property type="molecule type" value="Genomic_DNA"/>
</dbReference>
<dbReference type="AlphaFoldDB" id="A0A7I8JWZ5"/>
<dbReference type="InterPro" id="IPR011990">
    <property type="entry name" value="TPR-like_helical_dom_sf"/>
</dbReference>
<sequence length="750" mass="83122">MASLPPSVTLNATLAKLEPDSRKTPNASLLLEKRSPEPLSLNLGEALSVLKEATHVESAVYVPLLQECVDTKSLQGVNALHGHILKTGAREDVFLSTFLVNAYGKCGSMTHARNLFDGLPRRNIVTWTALMTGYVHNFQPEEAVQVFIHLLEAGVYPTNYTLGAILSACCSLHDLALGRQVHGYSVKYKVGAAETSIGNSLCGFYSKCGGLDSAVKVFQSMPEKNVISWTTIISGCGDSGKAEMGLRFFLTMLLNGVEPNEFTLTSALSLCCAAQELALGLQIQSMCIKFGCESKLPVRNSIMYLYLKCGDIDKARWLFNDMGTVNLITWNAMMAGHAQAMDISRDDVSAHRSGIEALKIFQRLNRSDMKPDLFSYSSALTVCSRLSALDQGEQIHAQTIKVGFLSDVVVGSALVSMYSKCGSVEKACKAFVEMPTRTMISWTSMVTAYSQHGLTEEALRLFGDMRFAGVRPNEITFVAVLSACSQAGMIEEAKRYFKMMCKEYRIKPVMDHYACMVDLYVRLGLLEDALDFIEQMPFEPNEVIWSMVIAGCRSQGNTELAFVAAGRLLECKHKSSETYMLLLSMYISAERWQDVSRVRKLMKQERIGGIKDWSWVSIKGKVYSFGADDRSHAQSAQMIELLESLLQKAARDMGYVPYVGLDMTEGECDEKKPPSVRHHSERLAIAFSLINTAEGTPVRVVKNVSMCRDSHSAIKFFSVLTQREILVRDSKRLHRFREGKCSCGDFGAFL</sequence>
<dbReference type="GO" id="GO:0009451">
    <property type="term" value="P:RNA modification"/>
    <property type="evidence" value="ECO:0007669"/>
    <property type="project" value="InterPro"/>
</dbReference>
<dbReference type="NCBIfam" id="TIGR00756">
    <property type="entry name" value="PPR"/>
    <property type="match status" value="4"/>
</dbReference>
<protein>
    <recommendedName>
        <fullName evidence="3">DYW domain-containing protein</fullName>
    </recommendedName>
</protein>
<dbReference type="PANTHER" id="PTHR47926:SF480">
    <property type="entry name" value="TETRATRICOPEPTIDE REPEAT-LIKE SUPERFAMILY PROTEIN ISOFORM 1"/>
    <property type="match status" value="1"/>
</dbReference>
<dbReference type="InterPro" id="IPR046960">
    <property type="entry name" value="PPR_At4g14850-like_plant"/>
</dbReference>
<keyword evidence="5" id="KW-1185">Reference proteome</keyword>
<evidence type="ECO:0000256" key="2">
    <source>
        <dbReference type="PROSITE-ProRule" id="PRU00708"/>
    </source>
</evidence>
<feature type="repeat" description="PPR" evidence="2">
    <location>
        <begin position="473"/>
        <end position="503"/>
    </location>
</feature>
<dbReference type="Pfam" id="PF20431">
    <property type="entry name" value="E_motif"/>
    <property type="match status" value="1"/>
</dbReference>
<evidence type="ECO:0000259" key="3">
    <source>
        <dbReference type="Pfam" id="PF14432"/>
    </source>
</evidence>
<feature type="repeat" description="PPR" evidence="2">
    <location>
        <begin position="438"/>
        <end position="472"/>
    </location>
</feature>
<dbReference type="Gene3D" id="1.25.40.10">
    <property type="entry name" value="Tetratricopeptide repeat domain"/>
    <property type="match status" value="5"/>
</dbReference>
<accession>A0A7I8JWZ5</accession>
<dbReference type="FunFam" id="1.25.40.10:FF:001093">
    <property type="entry name" value="Pentatricopeptide repeat-containing protein At2g34400"/>
    <property type="match status" value="1"/>
</dbReference>
<evidence type="ECO:0000256" key="1">
    <source>
        <dbReference type="ARBA" id="ARBA00022737"/>
    </source>
</evidence>
<dbReference type="GO" id="GO:0003723">
    <property type="term" value="F:RNA binding"/>
    <property type="evidence" value="ECO:0007669"/>
    <property type="project" value="InterPro"/>
</dbReference>
<dbReference type="InterPro" id="IPR046848">
    <property type="entry name" value="E_motif"/>
</dbReference>
<dbReference type="InterPro" id="IPR002885">
    <property type="entry name" value="PPR_rpt"/>
</dbReference>
<dbReference type="Proteomes" id="UP000663760">
    <property type="component" value="Chromosome 1"/>
</dbReference>
<evidence type="ECO:0000313" key="5">
    <source>
        <dbReference type="Proteomes" id="UP000663760"/>
    </source>
</evidence>
<dbReference type="InterPro" id="IPR032867">
    <property type="entry name" value="DYW_dom"/>
</dbReference>
<feature type="repeat" description="PPR" evidence="2">
    <location>
        <begin position="225"/>
        <end position="259"/>
    </location>
</feature>
<dbReference type="FunFam" id="1.25.40.10:FF:000227">
    <property type="entry name" value="Pentatricopeptide repeat-containing protein At3g13880"/>
    <property type="match status" value="2"/>
</dbReference>